<feature type="compositionally biased region" description="Polar residues" evidence="1">
    <location>
        <begin position="157"/>
        <end position="169"/>
    </location>
</feature>
<feature type="region of interest" description="Disordered" evidence="1">
    <location>
        <begin position="261"/>
        <end position="317"/>
    </location>
</feature>
<keyword evidence="3" id="KW-1185">Reference proteome</keyword>
<feature type="compositionally biased region" description="Polar residues" evidence="1">
    <location>
        <begin position="296"/>
        <end position="309"/>
    </location>
</feature>
<comment type="caution">
    <text evidence="2">The sequence shown here is derived from an EMBL/GenBank/DDBJ whole genome shotgun (WGS) entry which is preliminary data.</text>
</comment>
<evidence type="ECO:0000313" key="2">
    <source>
        <dbReference type="EMBL" id="CAI9621682.1"/>
    </source>
</evidence>
<feature type="non-terminal residue" evidence="2">
    <location>
        <position position="317"/>
    </location>
</feature>
<dbReference type="EMBL" id="CATNWA010021189">
    <property type="protein sequence ID" value="CAI9621682.1"/>
    <property type="molecule type" value="Genomic_DNA"/>
</dbReference>
<feature type="region of interest" description="Disordered" evidence="1">
    <location>
        <begin position="143"/>
        <end position="212"/>
    </location>
</feature>
<proteinExistence type="predicted"/>
<name>A0ABN9HMI2_9NEOB</name>
<feature type="compositionally biased region" description="Polar residues" evidence="1">
    <location>
        <begin position="195"/>
        <end position="204"/>
    </location>
</feature>
<dbReference type="Proteomes" id="UP001162483">
    <property type="component" value="Unassembled WGS sequence"/>
</dbReference>
<reference evidence="2" key="1">
    <citation type="submission" date="2023-05" db="EMBL/GenBank/DDBJ databases">
        <authorList>
            <person name="Stuckert A."/>
        </authorList>
    </citation>
    <scope>NUCLEOTIDE SEQUENCE</scope>
</reference>
<evidence type="ECO:0000313" key="3">
    <source>
        <dbReference type="Proteomes" id="UP001162483"/>
    </source>
</evidence>
<organism evidence="2 3">
    <name type="scientific">Staurois parvus</name>
    <dbReference type="NCBI Taxonomy" id="386267"/>
    <lineage>
        <taxon>Eukaryota</taxon>
        <taxon>Metazoa</taxon>
        <taxon>Chordata</taxon>
        <taxon>Craniata</taxon>
        <taxon>Vertebrata</taxon>
        <taxon>Euteleostomi</taxon>
        <taxon>Amphibia</taxon>
        <taxon>Batrachia</taxon>
        <taxon>Anura</taxon>
        <taxon>Neobatrachia</taxon>
        <taxon>Ranoidea</taxon>
        <taxon>Ranidae</taxon>
        <taxon>Staurois</taxon>
    </lineage>
</organism>
<sequence>MACTSMTIGGQRHSVSIVETNLGVGRTDRRTVIEAEPCCMGHYAHLVENRGLYASGTVLSSPSMEELSQDQGDRASLDAADSGRGSWTSCSSGSHDNIQTIPHQRSWETLPFGHVHFDSTSDGAGYWPPGSHIDHLIFSDHSTKHGRHNQGREALEQAQSRASWASSTGYWGEDSEGDTGTIKRRGGKDVALEAETSSISSQTAEETRPLPVPTHIAVTTASSKGLIVYCVTTARKEGRYREPPPTPPGYVGIPIADFAEGHPQLSRKPPDYNVALQRSRMMARRSDSEGAPATSPPSHSQPSNKTVNKPQWHKPNE</sequence>
<protein>
    <submittedName>
        <fullName evidence="2">Uncharacterized protein</fullName>
    </submittedName>
</protein>
<feature type="region of interest" description="Disordered" evidence="1">
    <location>
        <begin position="63"/>
        <end position="99"/>
    </location>
</feature>
<evidence type="ECO:0000256" key="1">
    <source>
        <dbReference type="SAM" id="MobiDB-lite"/>
    </source>
</evidence>
<gene>
    <name evidence="2" type="ORF">SPARVUS_LOCUS16170752</name>
</gene>
<feature type="compositionally biased region" description="Polar residues" evidence="1">
    <location>
        <begin position="85"/>
        <end position="99"/>
    </location>
</feature>
<accession>A0ABN9HMI2</accession>